<evidence type="ECO:0000313" key="1">
    <source>
        <dbReference type="EMBL" id="NEX55745.1"/>
    </source>
</evidence>
<gene>
    <name evidence="1" type="ORF">GTP08_08625</name>
</gene>
<dbReference type="Proteomes" id="UP000477402">
    <property type="component" value="Unassembled WGS sequence"/>
</dbReference>
<sequence>MVSSDSIKIFRSFQFEDYYDLYLIEPVQADYYLTISNLDEIFKSINQSLNFKVLVFDLSFMGTSIDYRKYIENLSEKNIIIFEIESMLKLHQLGMEFCNCGRLSFKCFGKAQALKDIIVKYLEKYRTLSATNLDYFSYTLLDNRNFHDINHINKVLKNADIFYEWIKNYDIPHIYFPFGISKKSYHKTPMINLDFGDNEKSYIGFVSTAISVSEKLGTKIISHNSFGFRNINLEYFSSEANDNFILRISPGAFRGVQFHIVVFLLHYIYGGDKYESSHEITHY</sequence>
<proteinExistence type="predicted"/>
<protein>
    <submittedName>
        <fullName evidence="1">Uncharacterized protein</fullName>
    </submittedName>
</protein>
<comment type="caution">
    <text evidence="1">The sequence shown here is derived from an EMBL/GenBank/DDBJ whole genome shotgun (WGS) entry which is preliminary data.</text>
</comment>
<reference evidence="1 2" key="1">
    <citation type="submission" date="2019-12" db="EMBL/GenBank/DDBJ databases">
        <title>Draft Genome Sequences of L. lactis strains MS22333, MS22334, MS22336, and MS22337, Isolated from Spontaneous Fermented Camel Milk in Ethiopia.</title>
        <authorList>
            <person name="Bragason E."/>
            <person name="Hansen E.B."/>
            <person name="Guya M.E."/>
            <person name="Berhe T."/>
        </authorList>
    </citation>
    <scope>NUCLEOTIDE SEQUENCE [LARGE SCALE GENOMIC DNA]</scope>
    <source>
        <strain evidence="1 2">MS22336</strain>
    </source>
</reference>
<organism evidence="1 2">
    <name type="scientific">Lactococcus lactis</name>
    <dbReference type="NCBI Taxonomy" id="1358"/>
    <lineage>
        <taxon>Bacteria</taxon>
        <taxon>Bacillati</taxon>
        <taxon>Bacillota</taxon>
        <taxon>Bacilli</taxon>
        <taxon>Lactobacillales</taxon>
        <taxon>Streptococcaceae</taxon>
        <taxon>Lactococcus</taxon>
    </lineage>
</organism>
<dbReference type="EMBL" id="WWDJ01000058">
    <property type="protein sequence ID" value="NEX55745.1"/>
    <property type="molecule type" value="Genomic_DNA"/>
</dbReference>
<evidence type="ECO:0000313" key="2">
    <source>
        <dbReference type="Proteomes" id="UP000477402"/>
    </source>
</evidence>
<accession>A0A6M0M926</accession>
<dbReference type="RefSeq" id="WP_163656736.1">
    <property type="nucleotide sequence ID" value="NZ_RIGB01000017.1"/>
</dbReference>
<dbReference type="AlphaFoldDB" id="A0A6M0M926"/>
<name>A0A6M0M926_9LACT</name>